<keyword evidence="2" id="KW-1185">Reference proteome</keyword>
<protein>
    <submittedName>
        <fullName evidence="1">Uncharacterized protein</fullName>
    </submittedName>
</protein>
<reference evidence="1 2" key="2">
    <citation type="submission" date="2015-01" db="EMBL/GenBank/DDBJ databases">
        <authorList>
            <consortium name="NBRP consortium"/>
            <person name="Sawabe T."/>
            <person name="Meirelles P."/>
            <person name="Feng G."/>
            <person name="Sayaka M."/>
            <person name="Hattori M."/>
            <person name="Ohkuma M."/>
        </authorList>
    </citation>
    <scope>NUCLEOTIDE SEQUENCE [LARGE SCALE GENOMIC DNA]</scope>
    <source>
        <strain evidence="2">JCM 19231</strain>
    </source>
</reference>
<organism evidence="1 2">
    <name type="scientific">Vibrio ishigakensis</name>
    <dbReference type="NCBI Taxonomy" id="1481914"/>
    <lineage>
        <taxon>Bacteria</taxon>
        <taxon>Pseudomonadati</taxon>
        <taxon>Pseudomonadota</taxon>
        <taxon>Gammaproteobacteria</taxon>
        <taxon>Vibrionales</taxon>
        <taxon>Vibrionaceae</taxon>
        <taxon>Vibrio</taxon>
    </lineage>
</organism>
<sequence length="39" mass="4476">MGKVSDNNKRTDIEFILSIWAKNLVNVMSELLVTVQQIK</sequence>
<name>A0A0B8P7S0_9VIBR</name>
<reference evidence="1 2" key="1">
    <citation type="submission" date="2015-01" db="EMBL/GenBank/DDBJ databases">
        <title>Vibrio sp. C1 JCM 19231 whole genome shotgun sequence.</title>
        <authorList>
            <person name="Sawabe T."/>
            <person name="Meirelles P."/>
            <person name="Feng G."/>
            <person name="Sayaka M."/>
            <person name="Hattori M."/>
            <person name="Ohkuma M."/>
        </authorList>
    </citation>
    <scope>NUCLEOTIDE SEQUENCE [LARGE SCALE GENOMIC DNA]</scope>
    <source>
        <strain evidence="2">JCM 19231</strain>
    </source>
</reference>
<dbReference type="AlphaFoldDB" id="A0A0B8P7S0"/>
<dbReference type="EMBL" id="BBRZ01000114">
    <property type="protein sequence ID" value="GAM58944.1"/>
    <property type="molecule type" value="Genomic_DNA"/>
</dbReference>
<evidence type="ECO:0000313" key="1">
    <source>
        <dbReference type="EMBL" id="GAM58944.1"/>
    </source>
</evidence>
<evidence type="ECO:0000313" key="2">
    <source>
        <dbReference type="Proteomes" id="UP000031671"/>
    </source>
</evidence>
<dbReference type="Proteomes" id="UP000031671">
    <property type="component" value="Unassembled WGS sequence"/>
</dbReference>
<gene>
    <name evidence="1" type="ORF">JCM19231_702</name>
</gene>
<comment type="caution">
    <text evidence="1">The sequence shown here is derived from an EMBL/GenBank/DDBJ whole genome shotgun (WGS) entry which is preliminary data.</text>
</comment>
<proteinExistence type="predicted"/>
<accession>A0A0B8P7S0</accession>